<sequence>MVVSAPEDASSMTSNACPLITHLQLSANDLAAFFTAPRKLNTMCFRKRLDR</sequence>
<reference evidence="1 2" key="1">
    <citation type="journal article" date="2007" name="PLoS Genet.">
        <title>Patterns and implications of gene gain and loss in the evolution of Prochlorococcus.</title>
        <authorList>
            <person name="Kettler G.C."/>
            <person name="Martiny A.C."/>
            <person name="Huang K."/>
            <person name="Zucker J."/>
            <person name="Coleman M.L."/>
            <person name="Rodrigue S."/>
            <person name="Chen F."/>
            <person name="Lapidus A."/>
            <person name="Ferriera S."/>
            <person name="Johnson J."/>
            <person name="Steglich C."/>
            <person name="Church G.M."/>
            <person name="Richardson P."/>
            <person name="Chisholm S.W."/>
        </authorList>
    </citation>
    <scope>NUCLEOTIDE SEQUENCE [LARGE SCALE GENOMIC DNA]</scope>
    <source>
        <strain evidence="1 2">MIT 9303</strain>
    </source>
</reference>
<organism evidence="1 2">
    <name type="scientific">Prochlorococcus marinus (strain MIT 9303)</name>
    <dbReference type="NCBI Taxonomy" id="59922"/>
    <lineage>
        <taxon>Bacteria</taxon>
        <taxon>Bacillati</taxon>
        <taxon>Cyanobacteriota</taxon>
        <taxon>Cyanophyceae</taxon>
        <taxon>Synechococcales</taxon>
        <taxon>Prochlorococcaceae</taxon>
        <taxon>Prochlorococcus</taxon>
    </lineage>
</organism>
<dbReference type="KEGG" id="pmf:P9303_10241"/>
<accession>A2C8G3</accession>
<name>A2C8G3_PROM3</name>
<gene>
    <name evidence="1" type="ordered locus">P9303_10241</name>
</gene>
<dbReference type="Proteomes" id="UP000002274">
    <property type="component" value="Chromosome"/>
</dbReference>
<protein>
    <submittedName>
        <fullName evidence="1">Uncharacterized protein</fullName>
    </submittedName>
</protein>
<proteinExistence type="predicted"/>
<evidence type="ECO:0000313" key="2">
    <source>
        <dbReference type="Proteomes" id="UP000002274"/>
    </source>
</evidence>
<dbReference type="EMBL" id="CP000554">
    <property type="protein sequence ID" value="ABM77773.1"/>
    <property type="molecule type" value="Genomic_DNA"/>
</dbReference>
<dbReference type="AlphaFoldDB" id="A2C8G3"/>
<evidence type="ECO:0000313" key="1">
    <source>
        <dbReference type="EMBL" id="ABM77773.1"/>
    </source>
</evidence>
<dbReference type="HOGENOM" id="CLU_3102503_0_0_3"/>
<dbReference type="STRING" id="59922.P9303_10241"/>